<dbReference type="NCBIfam" id="NF033788">
    <property type="entry name" value="HTH_metalloreg"/>
    <property type="match status" value="1"/>
</dbReference>
<sequence>MSPLSLFKCLADETRLKTVLLVHSEGELCVCELTAALNTSQPKVSRHLAQLRDSGLLNTRREGQWIYYAIDESLPEWARAIITATANDNLELTASGCTRLKDMGSRPQRNSKLCCDAA</sequence>
<keyword evidence="1" id="KW-0059">Arsenical resistance</keyword>
<evidence type="ECO:0000259" key="5">
    <source>
        <dbReference type="PROSITE" id="PS50987"/>
    </source>
</evidence>
<dbReference type="PROSITE" id="PS50987">
    <property type="entry name" value="HTH_ARSR_2"/>
    <property type="match status" value="1"/>
</dbReference>
<dbReference type="InterPro" id="IPR036388">
    <property type="entry name" value="WH-like_DNA-bd_sf"/>
</dbReference>
<dbReference type="Gene3D" id="1.10.10.10">
    <property type="entry name" value="Winged helix-like DNA-binding domain superfamily/Winged helix DNA-binding domain"/>
    <property type="match status" value="1"/>
</dbReference>
<dbReference type="PANTHER" id="PTHR33154:SF18">
    <property type="entry name" value="ARSENICAL RESISTANCE OPERON REPRESSOR"/>
    <property type="match status" value="1"/>
</dbReference>
<keyword evidence="4" id="KW-0804">Transcription</keyword>
<name>A0ABT3SVF8_9GAMM</name>
<dbReference type="Proteomes" id="UP001143307">
    <property type="component" value="Unassembled WGS sequence"/>
</dbReference>
<feature type="domain" description="HTH arsR-type" evidence="5">
    <location>
        <begin position="1"/>
        <end position="89"/>
    </location>
</feature>
<keyword evidence="3" id="KW-0238">DNA-binding</keyword>
<dbReference type="SUPFAM" id="SSF46785">
    <property type="entry name" value="Winged helix' DNA-binding domain"/>
    <property type="match status" value="1"/>
</dbReference>
<comment type="caution">
    <text evidence="6">The sequence shown here is derived from an EMBL/GenBank/DDBJ whole genome shotgun (WGS) entry which is preliminary data.</text>
</comment>
<evidence type="ECO:0000256" key="2">
    <source>
        <dbReference type="ARBA" id="ARBA00023015"/>
    </source>
</evidence>
<dbReference type="SMART" id="SM00418">
    <property type="entry name" value="HTH_ARSR"/>
    <property type="match status" value="1"/>
</dbReference>
<reference evidence="6" key="1">
    <citation type="submission" date="2019-02" db="EMBL/GenBank/DDBJ databases">
        <authorList>
            <person name="Li S.-H."/>
        </authorList>
    </citation>
    <scope>NUCLEOTIDE SEQUENCE</scope>
    <source>
        <strain evidence="6">IMCC8485</strain>
    </source>
</reference>
<dbReference type="InterPro" id="IPR036390">
    <property type="entry name" value="WH_DNA-bd_sf"/>
</dbReference>
<accession>A0ABT3SVF8</accession>
<dbReference type="InterPro" id="IPR001845">
    <property type="entry name" value="HTH_ArsR_DNA-bd_dom"/>
</dbReference>
<dbReference type="RefSeq" id="WP_279252517.1">
    <property type="nucleotide sequence ID" value="NZ_SHNP01000003.1"/>
</dbReference>
<dbReference type="EMBL" id="SHNP01000003">
    <property type="protein sequence ID" value="MCX2973625.1"/>
    <property type="molecule type" value="Genomic_DNA"/>
</dbReference>
<dbReference type="CDD" id="cd00090">
    <property type="entry name" value="HTH_ARSR"/>
    <property type="match status" value="1"/>
</dbReference>
<keyword evidence="7" id="KW-1185">Reference proteome</keyword>
<evidence type="ECO:0000313" key="7">
    <source>
        <dbReference type="Proteomes" id="UP001143307"/>
    </source>
</evidence>
<dbReference type="Pfam" id="PF01022">
    <property type="entry name" value="HTH_5"/>
    <property type="match status" value="1"/>
</dbReference>
<evidence type="ECO:0000256" key="3">
    <source>
        <dbReference type="ARBA" id="ARBA00023125"/>
    </source>
</evidence>
<keyword evidence="2" id="KW-0805">Transcription regulation</keyword>
<evidence type="ECO:0000256" key="1">
    <source>
        <dbReference type="ARBA" id="ARBA00022849"/>
    </source>
</evidence>
<dbReference type="InterPro" id="IPR011991">
    <property type="entry name" value="ArsR-like_HTH"/>
</dbReference>
<dbReference type="NCBIfam" id="NF007528">
    <property type="entry name" value="PRK10141.1"/>
    <property type="match status" value="1"/>
</dbReference>
<organism evidence="6 7">
    <name type="scientific">Candidatus Seongchinamella marina</name>
    <dbReference type="NCBI Taxonomy" id="2518990"/>
    <lineage>
        <taxon>Bacteria</taxon>
        <taxon>Pseudomonadati</taxon>
        <taxon>Pseudomonadota</taxon>
        <taxon>Gammaproteobacteria</taxon>
        <taxon>Cellvibrionales</taxon>
        <taxon>Halieaceae</taxon>
        <taxon>Seongchinamella</taxon>
    </lineage>
</organism>
<gene>
    <name evidence="6" type="ORF">EYC87_08560</name>
</gene>
<proteinExistence type="predicted"/>
<evidence type="ECO:0000256" key="4">
    <source>
        <dbReference type="ARBA" id="ARBA00023163"/>
    </source>
</evidence>
<dbReference type="PRINTS" id="PR00778">
    <property type="entry name" value="HTHARSR"/>
</dbReference>
<evidence type="ECO:0000313" key="6">
    <source>
        <dbReference type="EMBL" id="MCX2973625.1"/>
    </source>
</evidence>
<dbReference type="PANTHER" id="PTHR33154">
    <property type="entry name" value="TRANSCRIPTIONAL REGULATOR, ARSR FAMILY"/>
    <property type="match status" value="1"/>
</dbReference>
<protein>
    <submittedName>
        <fullName evidence="6">Metalloregulator ArsR/SmtB family transcription factor</fullName>
    </submittedName>
</protein>
<dbReference type="InterPro" id="IPR051081">
    <property type="entry name" value="HTH_MetalResp_TranReg"/>
</dbReference>